<evidence type="ECO:0000313" key="1">
    <source>
        <dbReference type="EMBL" id="CAG8822783.1"/>
    </source>
</evidence>
<reference evidence="1 2" key="1">
    <citation type="submission" date="2021-06" db="EMBL/GenBank/DDBJ databases">
        <authorList>
            <person name="Kallberg Y."/>
            <person name="Tangrot J."/>
            <person name="Rosling A."/>
        </authorList>
    </citation>
    <scope>NUCLEOTIDE SEQUENCE [LARGE SCALE GENOMIC DNA]</scope>
    <source>
        <strain evidence="1 2">120-4 pot B 10/14</strain>
    </source>
</reference>
<dbReference type="EMBL" id="CAJVQB010035619">
    <property type="protein sequence ID" value="CAG8822783.1"/>
    <property type="molecule type" value="Genomic_DNA"/>
</dbReference>
<sequence>MAGIPFDVIKNPFIQDMFKALQPVYNPPSRSILSDRLLDEELARVNRAIDNDLDKADHLTL</sequence>
<gene>
    <name evidence="1" type="ORF">GMARGA_LOCUS28175</name>
</gene>
<proteinExistence type="predicted"/>
<organism evidence="1 2">
    <name type="scientific">Gigaspora margarita</name>
    <dbReference type="NCBI Taxonomy" id="4874"/>
    <lineage>
        <taxon>Eukaryota</taxon>
        <taxon>Fungi</taxon>
        <taxon>Fungi incertae sedis</taxon>
        <taxon>Mucoromycota</taxon>
        <taxon>Glomeromycotina</taxon>
        <taxon>Glomeromycetes</taxon>
        <taxon>Diversisporales</taxon>
        <taxon>Gigasporaceae</taxon>
        <taxon>Gigaspora</taxon>
    </lineage>
</organism>
<keyword evidence="2" id="KW-1185">Reference proteome</keyword>
<protein>
    <submittedName>
        <fullName evidence="1">44066_t:CDS:1</fullName>
    </submittedName>
</protein>
<name>A0ABN7WBC1_GIGMA</name>
<feature type="non-terminal residue" evidence="1">
    <location>
        <position position="1"/>
    </location>
</feature>
<dbReference type="Proteomes" id="UP000789901">
    <property type="component" value="Unassembled WGS sequence"/>
</dbReference>
<evidence type="ECO:0000313" key="2">
    <source>
        <dbReference type="Proteomes" id="UP000789901"/>
    </source>
</evidence>
<accession>A0ABN7WBC1</accession>
<comment type="caution">
    <text evidence="1">The sequence shown here is derived from an EMBL/GenBank/DDBJ whole genome shotgun (WGS) entry which is preliminary data.</text>
</comment>
<feature type="non-terminal residue" evidence="1">
    <location>
        <position position="61"/>
    </location>
</feature>